<evidence type="ECO:0000313" key="6">
    <source>
        <dbReference type="Proteomes" id="UP000190852"/>
    </source>
</evidence>
<proteinExistence type="predicted"/>
<dbReference type="PROSITE" id="PS00356">
    <property type="entry name" value="HTH_LACI_1"/>
    <property type="match status" value="1"/>
</dbReference>
<gene>
    <name evidence="5" type="ORF">SAMN05660349_02930</name>
</gene>
<accession>A0A1T5EEV0</accession>
<evidence type="ECO:0000256" key="2">
    <source>
        <dbReference type="ARBA" id="ARBA00023125"/>
    </source>
</evidence>
<protein>
    <submittedName>
        <fullName evidence="5">Transcriptional regulator, LacI family</fullName>
    </submittedName>
</protein>
<dbReference type="PANTHER" id="PTHR30146:SF144">
    <property type="entry name" value="LACI-FAMILY TRANSCRIPTION REGULATOR"/>
    <property type="match status" value="1"/>
</dbReference>
<sequence>MRKKGSYRIKDIAIMSGVSTGTVDRIIHNRGKVSEEARIKVEEVLKKVDYRPNIVASALASKKTYKFVMLIPAFSKGDYWEIVNQGIERAEEELSGYHIEIERVFFDQYDKDSFDKQMEILEGMEFHGIVIATLFKDSVLRFTTRLDKMQIPYVLIDAFIENTHCLAYYGTNSFNSGYIAAKLMYQQIGPDDKLAVFRFIRKGDSCSTQVLKREEGFRTYLDENHFRGTIYPVHIHADDNEGNRNILDSFFLLHGDVKAGIIFNSRVHVLGDYFKARKKKDFKLIGYDILDENVAYLNNGLVTHLIAQRPEVQGVNCVRDLFRHLILKEKVKKMNFMPIDILIKENISYYNNYI</sequence>
<dbReference type="SUPFAM" id="SSF53822">
    <property type="entry name" value="Periplasmic binding protein-like I"/>
    <property type="match status" value="1"/>
</dbReference>
<keyword evidence="1" id="KW-0805">Transcription regulation</keyword>
<dbReference type="SUPFAM" id="SSF47413">
    <property type="entry name" value="lambda repressor-like DNA-binding domains"/>
    <property type="match status" value="1"/>
</dbReference>
<dbReference type="RefSeq" id="WP_079684344.1">
    <property type="nucleotide sequence ID" value="NZ_FUYQ01000026.1"/>
</dbReference>
<dbReference type="Proteomes" id="UP000190852">
    <property type="component" value="Unassembled WGS sequence"/>
</dbReference>
<keyword evidence="3" id="KW-0804">Transcription</keyword>
<keyword evidence="2" id="KW-0238">DNA-binding</keyword>
<dbReference type="InterPro" id="IPR025997">
    <property type="entry name" value="SBP_2_dom"/>
</dbReference>
<dbReference type="Pfam" id="PF00356">
    <property type="entry name" value="LacI"/>
    <property type="match status" value="1"/>
</dbReference>
<dbReference type="PROSITE" id="PS50932">
    <property type="entry name" value="HTH_LACI_2"/>
    <property type="match status" value="1"/>
</dbReference>
<dbReference type="Gene3D" id="3.40.50.2300">
    <property type="match status" value="2"/>
</dbReference>
<evidence type="ECO:0000256" key="1">
    <source>
        <dbReference type="ARBA" id="ARBA00023015"/>
    </source>
</evidence>
<evidence type="ECO:0000256" key="3">
    <source>
        <dbReference type="ARBA" id="ARBA00023163"/>
    </source>
</evidence>
<keyword evidence="6" id="KW-1185">Reference proteome</keyword>
<dbReference type="GO" id="GO:0000976">
    <property type="term" value="F:transcription cis-regulatory region binding"/>
    <property type="evidence" value="ECO:0007669"/>
    <property type="project" value="TreeGrafter"/>
</dbReference>
<dbReference type="GO" id="GO:0003700">
    <property type="term" value="F:DNA-binding transcription factor activity"/>
    <property type="evidence" value="ECO:0007669"/>
    <property type="project" value="TreeGrafter"/>
</dbReference>
<dbReference type="InterPro" id="IPR010982">
    <property type="entry name" value="Lambda_DNA-bd_dom_sf"/>
</dbReference>
<dbReference type="Pfam" id="PF13407">
    <property type="entry name" value="Peripla_BP_4"/>
    <property type="match status" value="1"/>
</dbReference>
<dbReference type="InterPro" id="IPR028082">
    <property type="entry name" value="Peripla_BP_I"/>
</dbReference>
<feature type="domain" description="HTH lacI-type" evidence="4">
    <location>
        <begin position="7"/>
        <end position="61"/>
    </location>
</feature>
<dbReference type="Gene3D" id="1.10.260.40">
    <property type="entry name" value="lambda repressor-like DNA-binding domains"/>
    <property type="match status" value="1"/>
</dbReference>
<name>A0A1T5EEV0_9BACT</name>
<dbReference type="AlphaFoldDB" id="A0A1T5EEV0"/>
<dbReference type="CDD" id="cd01392">
    <property type="entry name" value="HTH_LacI"/>
    <property type="match status" value="1"/>
</dbReference>
<dbReference type="PANTHER" id="PTHR30146">
    <property type="entry name" value="LACI-RELATED TRANSCRIPTIONAL REPRESSOR"/>
    <property type="match status" value="1"/>
</dbReference>
<dbReference type="EMBL" id="FUYQ01000026">
    <property type="protein sequence ID" value="SKB82348.1"/>
    <property type="molecule type" value="Genomic_DNA"/>
</dbReference>
<dbReference type="InterPro" id="IPR000843">
    <property type="entry name" value="HTH_LacI"/>
</dbReference>
<evidence type="ECO:0000313" key="5">
    <source>
        <dbReference type="EMBL" id="SKB82348.1"/>
    </source>
</evidence>
<dbReference type="SMART" id="SM00354">
    <property type="entry name" value="HTH_LACI"/>
    <property type="match status" value="1"/>
</dbReference>
<dbReference type="CDD" id="cd06307">
    <property type="entry name" value="PBP1_sugar_binding"/>
    <property type="match status" value="1"/>
</dbReference>
<organism evidence="5 6">
    <name type="scientific">Parabacteroides chartae</name>
    <dbReference type="NCBI Taxonomy" id="1037355"/>
    <lineage>
        <taxon>Bacteria</taxon>
        <taxon>Pseudomonadati</taxon>
        <taxon>Bacteroidota</taxon>
        <taxon>Bacteroidia</taxon>
        <taxon>Bacteroidales</taxon>
        <taxon>Tannerellaceae</taxon>
        <taxon>Parabacteroides</taxon>
    </lineage>
</organism>
<evidence type="ECO:0000259" key="4">
    <source>
        <dbReference type="PROSITE" id="PS50932"/>
    </source>
</evidence>
<reference evidence="6" key="1">
    <citation type="submission" date="2017-02" db="EMBL/GenBank/DDBJ databases">
        <authorList>
            <person name="Varghese N."/>
            <person name="Submissions S."/>
        </authorList>
    </citation>
    <scope>NUCLEOTIDE SEQUENCE [LARGE SCALE GENOMIC DNA]</scope>
    <source>
        <strain evidence="6">DSM 24967</strain>
    </source>
</reference>